<dbReference type="STRING" id="1121256.SAMN02746089_01134"/>
<dbReference type="RefSeq" id="WP_073342575.1">
    <property type="nucleotide sequence ID" value="NZ_FQVH01000009.1"/>
</dbReference>
<dbReference type="Proteomes" id="UP000184088">
    <property type="component" value="Unassembled WGS sequence"/>
</dbReference>
<keyword evidence="2" id="KW-1185">Reference proteome</keyword>
<protein>
    <submittedName>
        <fullName evidence="1">Uncharacterized protein</fullName>
    </submittedName>
</protein>
<organism evidence="1 2">
    <name type="scientific">Caldanaerobius fijiensis DSM 17918</name>
    <dbReference type="NCBI Taxonomy" id="1121256"/>
    <lineage>
        <taxon>Bacteria</taxon>
        <taxon>Bacillati</taxon>
        <taxon>Bacillota</taxon>
        <taxon>Clostridia</taxon>
        <taxon>Thermoanaerobacterales</taxon>
        <taxon>Thermoanaerobacteraceae</taxon>
        <taxon>Caldanaerobius</taxon>
    </lineage>
</organism>
<gene>
    <name evidence="1" type="ORF">SAMN02746089_01134</name>
</gene>
<reference evidence="1 2" key="1">
    <citation type="submission" date="2016-11" db="EMBL/GenBank/DDBJ databases">
        <authorList>
            <person name="Jaros S."/>
            <person name="Januszkiewicz K."/>
            <person name="Wedrychowicz H."/>
        </authorList>
    </citation>
    <scope>NUCLEOTIDE SEQUENCE [LARGE SCALE GENOMIC DNA]</scope>
    <source>
        <strain evidence="1 2">DSM 17918</strain>
    </source>
</reference>
<dbReference type="AlphaFoldDB" id="A0A1M4Y243"/>
<sequence>MKVKLRIGIDVFCGFDILSKENGNSGILTYAQRLIYSLLAINEEEKNDIILFQKKGCTSVHGKNVYMRFVSTKEVLNPRSAEWERCYLA</sequence>
<proteinExistence type="predicted"/>
<dbReference type="EMBL" id="FQVH01000009">
    <property type="protein sequence ID" value="SHE99775.1"/>
    <property type="molecule type" value="Genomic_DNA"/>
</dbReference>
<evidence type="ECO:0000313" key="2">
    <source>
        <dbReference type="Proteomes" id="UP000184088"/>
    </source>
</evidence>
<name>A0A1M4Y243_9THEO</name>
<evidence type="ECO:0000313" key="1">
    <source>
        <dbReference type="EMBL" id="SHE99775.1"/>
    </source>
</evidence>
<accession>A0A1M4Y243</accession>